<gene>
    <name evidence="2" type="ORF">D4N35_013695</name>
</gene>
<accession>A0A443IM32</accession>
<sequence>MNLYELSTAYQQIQTMIEDGQEGLEDTLESLNDAIEDKAVGYAKVMKNLEAQANAIKDEEKRLAERRKSLENNIKRLKDSLEAAMISSDMKRIKTELFSFNIQKNPPSVFVRSEKSIPEEYFIPQEPKLDKKALLADLKEGKEVPGVEIRQSEGLRIR</sequence>
<keyword evidence="1" id="KW-0175">Coiled coil</keyword>
<dbReference type="AlphaFoldDB" id="A0A443IM32"/>
<dbReference type="SUPFAM" id="SSF161266">
    <property type="entry name" value="Gam-like"/>
    <property type="match status" value="1"/>
</dbReference>
<organism evidence="2 3">
    <name type="scientific">Siminovitchia fortis</name>
    <dbReference type="NCBI Taxonomy" id="254758"/>
    <lineage>
        <taxon>Bacteria</taxon>
        <taxon>Bacillati</taxon>
        <taxon>Bacillota</taxon>
        <taxon>Bacilli</taxon>
        <taxon>Bacillales</taxon>
        <taxon>Bacillaceae</taxon>
        <taxon>Siminovitchia</taxon>
    </lineage>
</organism>
<evidence type="ECO:0000313" key="2">
    <source>
        <dbReference type="EMBL" id="RWR06715.1"/>
    </source>
</evidence>
<dbReference type="OrthoDB" id="2409458at2"/>
<dbReference type="InterPro" id="IPR008840">
    <property type="entry name" value="Sipho_Gp157"/>
</dbReference>
<dbReference type="EMBL" id="QYTU02000034">
    <property type="protein sequence ID" value="RWR06715.1"/>
    <property type="molecule type" value="Genomic_DNA"/>
</dbReference>
<dbReference type="RefSeq" id="WP_120074614.1">
    <property type="nucleotide sequence ID" value="NZ_CP126113.1"/>
</dbReference>
<keyword evidence="3" id="KW-1185">Reference proteome</keyword>
<proteinExistence type="predicted"/>
<name>A0A443IM32_9BACI</name>
<comment type="caution">
    <text evidence="2">The sequence shown here is derived from an EMBL/GenBank/DDBJ whole genome shotgun (WGS) entry which is preliminary data.</text>
</comment>
<evidence type="ECO:0000313" key="3">
    <source>
        <dbReference type="Proteomes" id="UP000273811"/>
    </source>
</evidence>
<dbReference type="Pfam" id="PF05565">
    <property type="entry name" value="Sipho_Gp157"/>
    <property type="match status" value="1"/>
</dbReference>
<feature type="coiled-coil region" evidence="1">
    <location>
        <begin position="32"/>
        <end position="87"/>
    </location>
</feature>
<protein>
    <submittedName>
        <fullName evidence="2">Siphovirus Gp157 family protein</fullName>
    </submittedName>
</protein>
<reference evidence="2" key="1">
    <citation type="submission" date="2018-12" db="EMBL/GenBank/DDBJ databases">
        <authorList>
            <person name="Sun L."/>
            <person name="Chen Z."/>
        </authorList>
    </citation>
    <scope>NUCLEOTIDE SEQUENCE [LARGE SCALE GENOMIC DNA]</scope>
    <source>
        <strain evidence="2">DSM 16012</strain>
    </source>
</reference>
<dbReference type="Proteomes" id="UP000273811">
    <property type="component" value="Unassembled WGS sequence"/>
</dbReference>
<evidence type="ECO:0000256" key="1">
    <source>
        <dbReference type="SAM" id="Coils"/>
    </source>
</evidence>